<dbReference type="AlphaFoldDB" id="A0A1G7NSI7"/>
<dbReference type="PANTHER" id="PTHR37691:SF1">
    <property type="entry name" value="BLR3518 PROTEIN"/>
    <property type="match status" value="1"/>
</dbReference>
<dbReference type="RefSeq" id="WP_093740579.1">
    <property type="nucleotide sequence ID" value="NZ_FNBP01000003.1"/>
</dbReference>
<dbReference type="OrthoDB" id="8114622at2"/>
<dbReference type="Gene3D" id="3.40.1260.10">
    <property type="entry name" value="DsrEFH-like"/>
    <property type="match status" value="1"/>
</dbReference>
<dbReference type="SUPFAM" id="SSF75169">
    <property type="entry name" value="DsrEFH-like"/>
    <property type="match status" value="1"/>
</dbReference>
<organism evidence="2 3">
    <name type="scientific">Sulfitobacter delicatus</name>
    <dbReference type="NCBI Taxonomy" id="218672"/>
    <lineage>
        <taxon>Bacteria</taxon>
        <taxon>Pseudomonadati</taxon>
        <taxon>Pseudomonadota</taxon>
        <taxon>Alphaproteobacteria</taxon>
        <taxon>Rhodobacterales</taxon>
        <taxon>Roseobacteraceae</taxon>
        <taxon>Sulfitobacter</taxon>
    </lineage>
</organism>
<dbReference type="PANTHER" id="PTHR37691">
    <property type="entry name" value="BLR3518 PROTEIN"/>
    <property type="match status" value="1"/>
</dbReference>
<dbReference type="STRING" id="218672.SAMN04489759_103110"/>
<gene>
    <name evidence="2" type="ORF">SAMN04489759_103110</name>
</gene>
<dbReference type="Proteomes" id="UP000199399">
    <property type="component" value="Unassembled WGS sequence"/>
</dbReference>
<keyword evidence="1" id="KW-0732">Signal</keyword>
<name>A0A1G7NSI7_9RHOB</name>
<dbReference type="InterPro" id="IPR027396">
    <property type="entry name" value="DsrEFH-like"/>
</dbReference>
<evidence type="ECO:0000313" key="3">
    <source>
        <dbReference type="Proteomes" id="UP000199399"/>
    </source>
</evidence>
<dbReference type="InterPro" id="IPR003787">
    <property type="entry name" value="Sulphur_relay_DsrE/F-like"/>
</dbReference>
<dbReference type="EMBL" id="FNBP01000003">
    <property type="protein sequence ID" value="SDF76941.1"/>
    <property type="molecule type" value="Genomic_DNA"/>
</dbReference>
<keyword evidence="3" id="KW-1185">Reference proteome</keyword>
<protein>
    <submittedName>
        <fullName evidence="2">Uncharacterized protein</fullName>
    </submittedName>
</protein>
<feature type="chain" id="PRO_5011472186" evidence="1">
    <location>
        <begin position="27"/>
        <end position="184"/>
    </location>
</feature>
<evidence type="ECO:0000256" key="1">
    <source>
        <dbReference type="SAM" id="SignalP"/>
    </source>
</evidence>
<reference evidence="3" key="1">
    <citation type="submission" date="2016-10" db="EMBL/GenBank/DDBJ databases">
        <authorList>
            <person name="Varghese N."/>
            <person name="Submissions S."/>
        </authorList>
    </citation>
    <scope>NUCLEOTIDE SEQUENCE [LARGE SCALE GENOMIC DNA]</scope>
    <source>
        <strain evidence="3">DSM 16477</strain>
    </source>
</reference>
<feature type="signal peptide" evidence="1">
    <location>
        <begin position="1"/>
        <end position="26"/>
    </location>
</feature>
<dbReference type="Pfam" id="PF02635">
    <property type="entry name" value="DsrE"/>
    <property type="match status" value="1"/>
</dbReference>
<proteinExistence type="predicted"/>
<sequence length="184" mass="20470">MKNSVRTSLVALMTVATIGIAGPSIAGPEDKSAFDPVQYEAQNVVYDWNYPTPETGLRALGFVRNHIKAMQEFGDLENSNIVIVAHGNDLHAFSRLNSEAYPDAYAQLKELTDLGVEIHVCRNAARGRGYAPEDFYDIIKVVPAAVIDIAKYGNLGYSYMYPELFPRMTREDIIAKHPEVTMDE</sequence>
<evidence type="ECO:0000313" key="2">
    <source>
        <dbReference type="EMBL" id="SDF76941.1"/>
    </source>
</evidence>
<accession>A0A1G7NSI7</accession>